<dbReference type="Proteomes" id="UP001161094">
    <property type="component" value="Unassembled WGS sequence"/>
</dbReference>
<accession>A0AA42S5H5</accession>
<evidence type="ECO:0000313" key="2">
    <source>
        <dbReference type="Proteomes" id="UP001161094"/>
    </source>
</evidence>
<name>A0AA42S5H5_9BURK</name>
<evidence type="ECO:0000313" key="1">
    <source>
        <dbReference type="EMBL" id="MDH0738622.1"/>
    </source>
</evidence>
<dbReference type="GO" id="GO:0032259">
    <property type="term" value="P:methylation"/>
    <property type="evidence" value="ECO:0007669"/>
    <property type="project" value="UniProtKB-KW"/>
</dbReference>
<reference evidence="1" key="1">
    <citation type="submission" date="2022-09" db="EMBL/GenBank/DDBJ databases">
        <title>Intensive care unit water sources are persistently colonized with multi-drug resistant bacteria and are the site of extensive horizontal gene transfer of antibiotic resistance genes.</title>
        <authorList>
            <person name="Diorio-Toth L."/>
        </authorList>
    </citation>
    <scope>NUCLEOTIDE SEQUENCE</scope>
    <source>
        <strain evidence="1">GD03843</strain>
    </source>
</reference>
<keyword evidence="1" id="KW-0808">Transferase</keyword>
<proteinExistence type="predicted"/>
<keyword evidence="1" id="KW-0489">Methyltransferase</keyword>
<dbReference type="Gene3D" id="3.40.50.150">
    <property type="entry name" value="Vaccinia Virus protein VP39"/>
    <property type="match status" value="1"/>
</dbReference>
<comment type="caution">
    <text evidence="1">The sequence shown here is derived from an EMBL/GenBank/DDBJ whole genome shotgun (WGS) entry which is preliminary data.</text>
</comment>
<dbReference type="RefSeq" id="WP_279968405.1">
    <property type="nucleotide sequence ID" value="NZ_JAOCDZ010000018.1"/>
</dbReference>
<protein>
    <submittedName>
        <fullName evidence="1">Class I SAM-dependent methyltransferase</fullName>
    </submittedName>
</protein>
<gene>
    <name evidence="1" type="ORF">N5D93_22585</name>
</gene>
<dbReference type="EMBL" id="JAOCDZ010000018">
    <property type="protein sequence ID" value="MDH0738622.1"/>
    <property type="molecule type" value="Genomic_DNA"/>
</dbReference>
<sequence>MTQLLPHTKRKPYHPVVINILKKRSARVVLDAPCGHGWLGNELPRVEPAALIDGLGLWEYPDAVPAYRCVQEHDLDEPLPAALQGYDAVVCGEAIHLLKSPGTALAGFRAALRPGGTLVITTPNTWHARSRGQFFLRGFHSGFSPMYGKRRGEYITYFPFSFPQLHLILTQSGFRNVQLHDVDEPKPKRPLERLLGWPGEVYCRRKAAAADTAEERDFWTQAGSKQSLYGRWLVVTAQR</sequence>
<dbReference type="AlphaFoldDB" id="A0AA42S5H5"/>
<dbReference type="Pfam" id="PF13489">
    <property type="entry name" value="Methyltransf_23"/>
    <property type="match status" value="1"/>
</dbReference>
<dbReference type="SUPFAM" id="SSF53335">
    <property type="entry name" value="S-adenosyl-L-methionine-dependent methyltransferases"/>
    <property type="match status" value="1"/>
</dbReference>
<dbReference type="GO" id="GO:0008168">
    <property type="term" value="F:methyltransferase activity"/>
    <property type="evidence" value="ECO:0007669"/>
    <property type="project" value="UniProtKB-KW"/>
</dbReference>
<organism evidence="1 2">
    <name type="scientific">Achromobacter spanius</name>
    <dbReference type="NCBI Taxonomy" id="217203"/>
    <lineage>
        <taxon>Bacteria</taxon>
        <taxon>Pseudomonadati</taxon>
        <taxon>Pseudomonadota</taxon>
        <taxon>Betaproteobacteria</taxon>
        <taxon>Burkholderiales</taxon>
        <taxon>Alcaligenaceae</taxon>
        <taxon>Achromobacter</taxon>
    </lineage>
</organism>
<dbReference type="InterPro" id="IPR029063">
    <property type="entry name" value="SAM-dependent_MTases_sf"/>
</dbReference>